<accession>A0AAN9M2G4</accession>
<keyword evidence="1" id="KW-1133">Transmembrane helix</keyword>
<gene>
    <name evidence="2" type="ORF">VNO77_15196</name>
</gene>
<evidence type="ECO:0000313" key="3">
    <source>
        <dbReference type="Proteomes" id="UP001367508"/>
    </source>
</evidence>
<dbReference type="EMBL" id="JAYMYQ010000003">
    <property type="protein sequence ID" value="KAK7344934.1"/>
    <property type="molecule type" value="Genomic_DNA"/>
</dbReference>
<comment type="caution">
    <text evidence="2">The sequence shown here is derived from an EMBL/GenBank/DDBJ whole genome shotgun (WGS) entry which is preliminary data.</text>
</comment>
<name>A0AAN9M2G4_CANGL</name>
<keyword evidence="3" id="KW-1185">Reference proteome</keyword>
<feature type="transmembrane region" description="Helical" evidence="1">
    <location>
        <begin position="12"/>
        <end position="33"/>
    </location>
</feature>
<keyword evidence="1" id="KW-0812">Transmembrane</keyword>
<organism evidence="2 3">
    <name type="scientific">Canavalia gladiata</name>
    <name type="common">Sword bean</name>
    <name type="synonym">Dolichos gladiatus</name>
    <dbReference type="NCBI Taxonomy" id="3824"/>
    <lineage>
        <taxon>Eukaryota</taxon>
        <taxon>Viridiplantae</taxon>
        <taxon>Streptophyta</taxon>
        <taxon>Embryophyta</taxon>
        <taxon>Tracheophyta</taxon>
        <taxon>Spermatophyta</taxon>
        <taxon>Magnoliopsida</taxon>
        <taxon>eudicotyledons</taxon>
        <taxon>Gunneridae</taxon>
        <taxon>Pentapetalae</taxon>
        <taxon>rosids</taxon>
        <taxon>fabids</taxon>
        <taxon>Fabales</taxon>
        <taxon>Fabaceae</taxon>
        <taxon>Papilionoideae</taxon>
        <taxon>50 kb inversion clade</taxon>
        <taxon>NPAAA clade</taxon>
        <taxon>indigoferoid/millettioid clade</taxon>
        <taxon>Phaseoleae</taxon>
        <taxon>Canavalia</taxon>
    </lineage>
</organism>
<evidence type="ECO:0000313" key="2">
    <source>
        <dbReference type="EMBL" id="KAK7344934.1"/>
    </source>
</evidence>
<proteinExistence type="predicted"/>
<dbReference type="AlphaFoldDB" id="A0AAN9M2G4"/>
<protein>
    <submittedName>
        <fullName evidence="2">Uncharacterized protein</fullName>
    </submittedName>
</protein>
<evidence type="ECO:0000256" key="1">
    <source>
        <dbReference type="SAM" id="Phobius"/>
    </source>
</evidence>
<reference evidence="2 3" key="1">
    <citation type="submission" date="2024-01" db="EMBL/GenBank/DDBJ databases">
        <title>The genomes of 5 underutilized Papilionoideae crops provide insights into root nodulation and disease resistanc.</title>
        <authorList>
            <person name="Jiang F."/>
        </authorList>
    </citation>
    <scope>NUCLEOTIDE SEQUENCE [LARGE SCALE GENOMIC DNA]</scope>
    <source>
        <strain evidence="2">LVBAO_FW01</strain>
        <tissue evidence="2">Leaves</tissue>
    </source>
</reference>
<sequence length="67" mass="8224">MDPSQKLIDYCYWITIQLLSTFLLSFCLSFSLMKKCYVYWHWQHIVDQNEMILHEMKCVDLTCKHEM</sequence>
<dbReference type="Proteomes" id="UP001367508">
    <property type="component" value="Unassembled WGS sequence"/>
</dbReference>
<keyword evidence="1" id="KW-0472">Membrane</keyword>